<accession>A0ABX2E9X4</accession>
<dbReference type="RefSeq" id="WP_173120209.1">
    <property type="nucleotide sequence ID" value="NZ_JABRWJ010000001.1"/>
</dbReference>
<gene>
    <name evidence="1" type="ORF">HLB44_02370</name>
</gene>
<evidence type="ECO:0000313" key="1">
    <source>
        <dbReference type="EMBL" id="NRF65824.1"/>
    </source>
</evidence>
<sequence>MATARFLGGIVAASAVAIAGALISGSDEDTSPRAATESAPLPVRHAVARVPAASTREVPVEKPAAPPAPAAVLQVPTPARMHEVEREVVRLREAGGSDDDAYRLRALALSPGIAAQLAEIEAAERAWQHDQAQRAAVAPAPQPQLVIE</sequence>
<name>A0ABX2E9X4_9BURK</name>
<proteinExistence type="predicted"/>
<keyword evidence="2" id="KW-1185">Reference proteome</keyword>
<comment type="caution">
    <text evidence="1">The sequence shown here is derived from an EMBL/GenBank/DDBJ whole genome shotgun (WGS) entry which is preliminary data.</text>
</comment>
<evidence type="ECO:0000313" key="2">
    <source>
        <dbReference type="Proteomes" id="UP000737171"/>
    </source>
</evidence>
<reference evidence="1 2" key="1">
    <citation type="submission" date="2020-05" db="EMBL/GenBank/DDBJ databases">
        <title>Aquincola sp. isolate from soil.</title>
        <authorList>
            <person name="Han J."/>
            <person name="Kim D.-U."/>
        </authorList>
    </citation>
    <scope>NUCLEOTIDE SEQUENCE [LARGE SCALE GENOMIC DNA]</scope>
    <source>
        <strain evidence="1 2">S2</strain>
    </source>
</reference>
<organism evidence="1 2">
    <name type="scientific">Pseudaquabacterium terrae</name>
    <dbReference type="NCBI Taxonomy" id="2732868"/>
    <lineage>
        <taxon>Bacteria</taxon>
        <taxon>Pseudomonadati</taxon>
        <taxon>Pseudomonadota</taxon>
        <taxon>Betaproteobacteria</taxon>
        <taxon>Burkholderiales</taxon>
        <taxon>Sphaerotilaceae</taxon>
        <taxon>Pseudaquabacterium</taxon>
    </lineage>
</organism>
<dbReference type="EMBL" id="JABRWJ010000001">
    <property type="protein sequence ID" value="NRF65824.1"/>
    <property type="molecule type" value="Genomic_DNA"/>
</dbReference>
<dbReference type="Proteomes" id="UP000737171">
    <property type="component" value="Unassembled WGS sequence"/>
</dbReference>
<protein>
    <submittedName>
        <fullName evidence="1">Uncharacterized protein</fullName>
    </submittedName>
</protein>